<dbReference type="SUPFAM" id="SSF52935">
    <property type="entry name" value="PK C-terminal domain-like"/>
    <property type="match status" value="1"/>
</dbReference>
<dbReference type="Pfam" id="PF02887">
    <property type="entry name" value="PK_C"/>
    <property type="match status" value="1"/>
</dbReference>
<evidence type="ECO:0000313" key="17">
    <source>
        <dbReference type="Proteomes" id="UP000192907"/>
    </source>
</evidence>
<accession>A0A1Y6BNJ8</accession>
<keyword evidence="10 13" id="KW-0324">Glycolysis</keyword>
<dbReference type="InterPro" id="IPR011037">
    <property type="entry name" value="Pyrv_Knase-like_insert_dom_sf"/>
</dbReference>
<dbReference type="InterPro" id="IPR015795">
    <property type="entry name" value="Pyrv_Knase_C"/>
</dbReference>
<evidence type="ECO:0000259" key="15">
    <source>
        <dbReference type="Pfam" id="PF02887"/>
    </source>
</evidence>
<evidence type="ECO:0000256" key="11">
    <source>
        <dbReference type="ARBA" id="ARBA00023317"/>
    </source>
</evidence>
<dbReference type="NCBIfam" id="NF004978">
    <property type="entry name" value="PRK06354.1"/>
    <property type="match status" value="1"/>
</dbReference>
<dbReference type="InterPro" id="IPR015793">
    <property type="entry name" value="Pyrv_Knase_brl"/>
</dbReference>
<evidence type="ECO:0000256" key="2">
    <source>
        <dbReference type="ARBA" id="ARBA00008663"/>
    </source>
</evidence>
<dbReference type="InterPro" id="IPR040442">
    <property type="entry name" value="Pyrv_kinase-like_dom_sf"/>
</dbReference>
<keyword evidence="11 16" id="KW-0670">Pyruvate</keyword>
<dbReference type="EMBL" id="FWZT01000007">
    <property type="protein sequence ID" value="SMF21240.1"/>
    <property type="molecule type" value="Genomic_DNA"/>
</dbReference>
<reference evidence="17" key="1">
    <citation type="submission" date="2017-04" db="EMBL/GenBank/DDBJ databases">
        <authorList>
            <person name="Varghese N."/>
            <person name="Submissions S."/>
        </authorList>
    </citation>
    <scope>NUCLEOTIDE SEQUENCE [LARGE SCALE GENOMIC DNA]</scope>
    <source>
        <strain evidence="17">RKEM611</strain>
    </source>
</reference>
<dbReference type="FunFam" id="2.40.33.10:FF:000001">
    <property type="entry name" value="Pyruvate kinase"/>
    <property type="match status" value="1"/>
</dbReference>
<feature type="domain" description="Pyruvate kinase C-terminal" evidence="15">
    <location>
        <begin position="374"/>
        <end position="486"/>
    </location>
</feature>
<dbReference type="InterPro" id="IPR036918">
    <property type="entry name" value="Pyrv_Knase_C_sf"/>
</dbReference>
<dbReference type="GO" id="GO:0030955">
    <property type="term" value="F:potassium ion binding"/>
    <property type="evidence" value="ECO:0007669"/>
    <property type="project" value="UniProtKB-UniRule"/>
</dbReference>
<keyword evidence="9 13" id="KW-0460">Magnesium</keyword>
<dbReference type="SUPFAM" id="SSF51621">
    <property type="entry name" value="Phosphoenolpyruvate/pyruvate domain"/>
    <property type="match status" value="1"/>
</dbReference>
<evidence type="ECO:0000256" key="13">
    <source>
        <dbReference type="RuleBase" id="RU000504"/>
    </source>
</evidence>
<dbReference type="Gene3D" id="3.40.1380.20">
    <property type="entry name" value="Pyruvate kinase, C-terminal domain"/>
    <property type="match status" value="1"/>
</dbReference>
<dbReference type="AlphaFoldDB" id="A0A1Y6BNJ8"/>
<dbReference type="Gene3D" id="2.40.33.10">
    <property type="entry name" value="PK beta-barrel domain-like"/>
    <property type="match status" value="1"/>
</dbReference>
<dbReference type="RefSeq" id="WP_159455299.1">
    <property type="nucleotide sequence ID" value="NZ_FWZT01000007.1"/>
</dbReference>
<name>A0A1Y6BNJ8_9BACT</name>
<dbReference type="InterPro" id="IPR001697">
    <property type="entry name" value="Pyr_Knase"/>
</dbReference>
<organism evidence="16 17">
    <name type="scientific">Pseudobacteriovorax antillogorgiicola</name>
    <dbReference type="NCBI Taxonomy" id="1513793"/>
    <lineage>
        <taxon>Bacteria</taxon>
        <taxon>Pseudomonadati</taxon>
        <taxon>Bdellovibrionota</taxon>
        <taxon>Oligoflexia</taxon>
        <taxon>Oligoflexales</taxon>
        <taxon>Pseudobacteriovoracaceae</taxon>
        <taxon>Pseudobacteriovorax</taxon>
    </lineage>
</organism>
<dbReference type="Proteomes" id="UP000192907">
    <property type="component" value="Unassembled WGS sequence"/>
</dbReference>
<proteinExistence type="inferred from homology"/>
<comment type="pathway">
    <text evidence="1 13">Carbohydrate degradation; glycolysis; pyruvate from D-glyceraldehyde 3-phosphate: step 5/5.</text>
</comment>
<feature type="domain" description="Pyruvate kinase barrel" evidence="14">
    <location>
        <begin position="18"/>
        <end position="338"/>
    </location>
</feature>
<keyword evidence="5" id="KW-0479">Metal-binding</keyword>
<comment type="similarity">
    <text evidence="2 13">Belongs to the pyruvate kinase family.</text>
</comment>
<evidence type="ECO:0000256" key="5">
    <source>
        <dbReference type="ARBA" id="ARBA00022723"/>
    </source>
</evidence>
<comment type="catalytic activity">
    <reaction evidence="13">
        <text>pyruvate + ATP = phosphoenolpyruvate + ADP + H(+)</text>
        <dbReference type="Rhea" id="RHEA:18157"/>
        <dbReference type="ChEBI" id="CHEBI:15361"/>
        <dbReference type="ChEBI" id="CHEBI:15378"/>
        <dbReference type="ChEBI" id="CHEBI:30616"/>
        <dbReference type="ChEBI" id="CHEBI:58702"/>
        <dbReference type="ChEBI" id="CHEBI:456216"/>
        <dbReference type="EC" id="2.7.1.40"/>
    </reaction>
</comment>
<dbReference type="Gene3D" id="3.20.20.60">
    <property type="entry name" value="Phosphoenolpyruvate-binding domains"/>
    <property type="match status" value="1"/>
</dbReference>
<dbReference type="GO" id="GO:0005524">
    <property type="term" value="F:ATP binding"/>
    <property type="evidence" value="ECO:0007669"/>
    <property type="project" value="UniProtKB-KW"/>
</dbReference>
<dbReference type="SUPFAM" id="SSF50800">
    <property type="entry name" value="PK beta-barrel domain-like"/>
    <property type="match status" value="1"/>
</dbReference>
<evidence type="ECO:0000256" key="4">
    <source>
        <dbReference type="ARBA" id="ARBA00022679"/>
    </source>
</evidence>
<gene>
    <name evidence="16" type="ORF">SAMN06296036_10788</name>
</gene>
<evidence type="ECO:0000256" key="12">
    <source>
        <dbReference type="NCBIfam" id="TIGR01064"/>
    </source>
</evidence>
<dbReference type="InterPro" id="IPR015813">
    <property type="entry name" value="Pyrv/PenolPyrv_kinase-like_dom"/>
</dbReference>
<evidence type="ECO:0000256" key="8">
    <source>
        <dbReference type="ARBA" id="ARBA00022840"/>
    </source>
</evidence>
<dbReference type="GO" id="GO:0000287">
    <property type="term" value="F:magnesium ion binding"/>
    <property type="evidence" value="ECO:0007669"/>
    <property type="project" value="UniProtKB-UniRule"/>
</dbReference>
<dbReference type="EC" id="2.7.1.40" evidence="3 12"/>
<evidence type="ECO:0000256" key="7">
    <source>
        <dbReference type="ARBA" id="ARBA00022777"/>
    </source>
</evidence>
<sequence>MSNTTSTSEGTYEPNLVRHTKIIGTLGPSSSDYETQKKLVEAGLNIARLNFSHGDHATHLKNIHSIRQIAQETGKPVAILQDLQGPKIRVGKLMGDQMQIVKGETYSLRYGVEQKEAKVIPIDYRGLTHDVSKGQRVMMDDGLLILEVTDVKHDTVHVTVQEGGTLKNRKGVNFPDSKLSLPAMTDKDSKDLLFGIANNVDYVALSFVQDPADIRQIKSMIRALGSDVPVVAKIEKLPAIDTIDEIAQEADGLMVARGDLGVEANVERVPNLQRTIIRAATKHGKPVIIATQMLESMIKNPRASLAEVADVANGVLDGADCLMLSGEVASGRYPVQAVKRMSDIIKEVEAWTFKRPSRFSLQERPSRKDWEVNESIALSACEAADALNAKAIVCLTLTGSIARSISKWRPKTPIIAISPRKDVSQRLEMVWGIQGIPNPSFYNTDSLLQELPRVLKELNVAESGDVVVITAGIPINKMKPTNMIKINRIP</sequence>
<evidence type="ECO:0000256" key="3">
    <source>
        <dbReference type="ARBA" id="ARBA00012142"/>
    </source>
</evidence>
<dbReference type="PRINTS" id="PR01050">
    <property type="entry name" value="PYRUVTKNASE"/>
</dbReference>
<evidence type="ECO:0000256" key="6">
    <source>
        <dbReference type="ARBA" id="ARBA00022741"/>
    </source>
</evidence>
<dbReference type="STRING" id="1513793.SAMN06296036_10788"/>
<dbReference type="UniPathway" id="UPA00109">
    <property type="reaction ID" value="UER00188"/>
</dbReference>
<evidence type="ECO:0000256" key="10">
    <source>
        <dbReference type="ARBA" id="ARBA00023152"/>
    </source>
</evidence>
<dbReference type="InterPro" id="IPR015806">
    <property type="entry name" value="Pyrv_Knase_insert_dom_sf"/>
</dbReference>
<dbReference type="NCBIfam" id="NF004491">
    <property type="entry name" value="PRK05826.1"/>
    <property type="match status" value="1"/>
</dbReference>
<keyword evidence="7 13" id="KW-0418">Kinase</keyword>
<keyword evidence="8" id="KW-0067">ATP-binding</keyword>
<dbReference type="NCBIfam" id="TIGR01064">
    <property type="entry name" value="pyruv_kin"/>
    <property type="match status" value="1"/>
</dbReference>
<evidence type="ECO:0000313" key="16">
    <source>
        <dbReference type="EMBL" id="SMF21240.1"/>
    </source>
</evidence>
<evidence type="ECO:0000259" key="14">
    <source>
        <dbReference type="Pfam" id="PF00224"/>
    </source>
</evidence>
<dbReference type="GO" id="GO:0016301">
    <property type="term" value="F:kinase activity"/>
    <property type="evidence" value="ECO:0007669"/>
    <property type="project" value="UniProtKB-KW"/>
</dbReference>
<keyword evidence="6" id="KW-0547">Nucleotide-binding</keyword>
<keyword evidence="17" id="KW-1185">Reference proteome</keyword>
<protein>
    <recommendedName>
        <fullName evidence="3 12">Pyruvate kinase</fullName>
        <ecNumber evidence="3 12">2.7.1.40</ecNumber>
    </recommendedName>
</protein>
<evidence type="ECO:0000256" key="9">
    <source>
        <dbReference type="ARBA" id="ARBA00022842"/>
    </source>
</evidence>
<dbReference type="PANTHER" id="PTHR11817">
    <property type="entry name" value="PYRUVATE KINASE"/>
    <property type="match status" value="1"/>
</dbReference>
<evidence type="ECO:0000256" key="1">
    <source>
        <dbReference type="ARBA" id="ARBA00004997"/>
    </source>
</evidence>
<dbReference type="Pfam" id="PF00224">
    <property type="entry name" value="PK"/>
    <property type="match status" value="1"/>
</dbReference>
<dbReference type="GO" id="GO:0004743">
    <property type="term" value="F:pyruvate kinase activity"/>
    <property type="evidence" value="ECO:0007669"/>
    <property type="project" value="UniProtKB-UniRule"/>
</dbReference>
<keyword evidence="4 13" id="KW-0808">Transferase</keyword>